<evidence type="ECO:0000256" key="1">
    <source>
        <dbReference type="ARBA" id="ARBA00023115"/>
    </source>
</evidence>
<reference evidence="2" key="1">
    <citation type="journal article" date="2023" name="Int. J. Syst. Evol. Microbiol.">
        <title>Methylocystis iwaonis sp. nov., a type II methane-oxidizing bacterium from surface soil of a rice paddy field in Japan, and emended description of the genus Methylocystis (ex Whittenbury et al. 1970) Bowman et al. 1993.</title>
        <authorList>
            <person name="Kaise H."/>
            <person name="Sawadogo J.B."/>
            <person name="Alam M.S."/>
            <person name="Ueno C."/>
            <person name="Dianou D."/>
            <person name="Shinjo R."/>
            <person name="Asakawa S."/>
        </authorList>
    </citation>
    <scope>NUCLEOTIDE SEQUENCE</scope>
    <source>
        <strain evidence="2">LMG27198</strain>
    </source>
</reference>
<dbReference type="EMBL" id="BSEC01000001">
    <property type="protein sequence ID" value="GLI92386.1"/>
    <property type="molecule type" value="Genomic_DNA"/>
</dbReference>
<dbReference type="AlphaFoldDB" id="A0A9W6GT49"/>
<dbReference type="PANTHER" id="PTHR43317:SF3">
    <property type="entry name" value="BLR2883 PROTEIN"/>
    <property type="match status" value="1"/>
</dbReference>
<dbReference type="RefSeq" id="WP_281801574.1">
    <property type="nucleotide sequence ID" value="NZ_BSEC01000001.1"/>
</dbReference>
<protein>
    <submittedName>
        <fullName evidence="2">Spermidine synthase</fullName>
    </submittedName>
</protein>
<dbReference type="GO" id="GO:0006596">
    <property type="term" value="P:polyamine biosynthetic process"/>
    <property type="evidence" value="ECO:0007669"/>
    <property type="project" value="UniProtKB-KW"/>
</dbReference>
<name>A0A9W6GT49_9HYPH</name>
<dbReference type="SUPFAM" id="SSF53335">
    <property type="entry name" value="S-adenosyl-L-methionine-dependent methyltransferases"/>
    <property type="match status" value="1"/>
</dbReference>
<gene>
    <name evidence="2" type="ORF">LMG27198_13780</name>
</gene>
<organism evidence="2 3">
    <name type="scientific">Methylocystis echinoides</name>
    <dbReference type="NCBI Taxonomy" id="29468"/>
    <lineage>
        <taxon>Bacteria</taxon>
        <taxon>Pseudomonadati</taxon>
        <taxon>Pseudomonadota</taxon>
        <taxon>Alphaproteobacteria</taxon>
        <taxon>Hyphomicrobiales</taxon>
        <taxon>Methylocystaceae</taxon>
        <taxon>Methylocystis</taxon>
    </lineage>
</organism>
<keyword evidence="3" id="KW-1185">Reference proteome</keyword>
<dbReference type="CDD" id="cd02440">
    <property type="entry name" value="AdoMet_MTases"/>
    <property type="match status" value="1"/>
</dbReference>
<dbReference type="PANTHER" id="PTHR43317">
    <property type="entry name" value="THERMOSPERMINE SYNTHASE ACAULIS5"/>
    <property type="match status" value="1"/>
</dbReference>
<evidence type="ECO:0000313" key="3">
    <source>
        <dbReference type="Proteomes" id="UP001144323"/>
    </source>
</evidence>
<dbReference type="Gene3D" id="3.40.50.150">
    <property type="entry name" value="Vaccinia Virus protein VP39"/>
    <property type="match status" value="1"/>
</dbReference>
<dbReference type="InterPro" id="IPR029063">
    <property type="entry name" value="SAM-dependent_MTases_sf"/>
</dbReference>
<comment type="caution">
    <text evidence="2">The sequence shown here is derived from an EMBL/GenBank/DDBJ whole genome shotgun (WGS) entry which is preliminary data.</text>
</comment>
<evidence type="ECO:0000313" key="2">
    <source>
        <dbReference type="EMBL" id="GLI92386.1"/>
    </source>
</evidence>
<proteinExistence type="predicted"/>
<accession>A0A9W6GT49</accession>
<keyword evidence="1" id="KW-0620">Polyamine biosynthesis</keyword>
<sequence length="234" mass="25023">MIPWSLIDTAQIPGGEGALRLMRRGAEFSIMLGNNELMNSRLSGSEQALATLSYERIQSRGEPRILIGGLGMGFTLRAVLAVVSPKAQVVVAELVPAVVAWARGPMADLHGTSLTDARVSIRETDVGQLIHAAHASYDAILLDVDNGPEGLTRASNDSLYHLAGLRAAREALRPGGVLAVWSSGPDRAFTQRLHKVGFGVEEIKVRANGGRGGARHVIWIATRVDRRAAPAVRQ</sequence>
<dbReference type="Pfam" id="PF01564">
    <property type="entry name" value="Spermine_synth"/>
    <property type="match status" value="1"/>
</dbReference>
<dbReference type="Proteomes" id="UP001144323">
    <property type="component" value="Unassembled WGS sequence"/>
</dbReference>